<dbReference type="EMBL" id="GBYB01009494">
    <property type="protein sequence ID" value="JAG79261.1"/>
    <property type="molecule type" value="Transcribed_RNA"/>
</dbReference>
<reference evidence="14" key="2">
    <citation type="submission" date="2025-04" db="UniProtKB">
        <authorList>
            <consortium name="RefSeq"/>
        </authorList>
    </citation>
    <scope>IDENTIFICATION</scope>
    <source>
        <strain evidence="14">USDA-PBARC FA_bdor</strain>
        <tissue evidence="14">Whole organism</tissue>
    </source>
</reference>
<feature type="binding site" evidence="6">
    <location>
        <begin position="429"/>
        <end position="430"/>
    </location>
    <ligand>
        <name>S-adenosyl-L-methionine</name>
        <dbReference type="ChEBI" id="CHEBI:59789"/>
    </ligand>
</feature>
<evidence type="ECO:0000313" key="11">
    <source>
        <dbReference type="EMBL" id="JAG79261.1"/>
    </source>
</evidence>
<name>A0A0C9RQJ5_9HYME</name>
<evidence type="ECO:0000256" key="3">
    <source>
        <dbReference type="ARBA" id="ARBA00022691"/>
    </source>
</evidence>
<dbReference type="Gene3D" id="3.20.20.150">
    <property type="entry name" value="Divalent-metal-dependent TIM barrel enzymes"/>
    <property type="match status" value="1"/>
</dbReference>
<feature type="domain" description="PRMT5 oligomerisation" evidence="10">
    <location>
        <begin position="477"/>
        <end position="645"/>
    </location>
</feature>
<dbReference type="GO" id="GO:0016274">
    <property type="term" value="F:protein-arginine N-methyltransferase activity"/>
    <property type="evidence" value="ECO:0007669"/>
    <property type="project" value="InterPro"/>
</dbReference>
<dbReference type="RefSeq" id="XP_011314084.1">
    <property type="nucleotide sequence ID" value="XM_011315782.1"/>
</dbReference>
<dbReference type="InterPro" id="IPR035075">
    <property type="entry name" value="PRMT5"/>
</dbReference>
<dbReference type="GO" id="GO:0005634">
    <property type="term" value="C:nucleus"/>
    <property type="evidence" value="ECO:0007669"/>
    <property type="project" value="TreeGrafter"/>
</dbReference>
<evidence type="ECO:0000256" key="2">
    <source>
        <dbReference type="ARBA" id="ARBA00022679"/>
    </source>
</evidence>
<feature type="binding site" evidence="6">
    <location>
        <begin position="320"/>
        <end position="321"/>
    </location>
    <ligand>
        <name>S-adenosyl-L-methionine</name>
        <dbReference type="ChEBI" id="CHEBI:59789"/>
    </ligand>
</feature>
<dbReference type="GO" id="GO:0032259">
    <property type="term" value="P:methylation"/>
    <property type="evidence" value="ECO:0007669"/>
    <property type="project" value="UniProtKB-KW"/>
</dbReference>
<dbReference type="Gene3D" id="2.70.160.11">
    <property type="entry name" value="Hnrnp arginine n-methyltransferase1"/>
    <property type="match status" value="1"/>
</dbReference>
<evidence type="ECO:0000259" key="10">
    <source>
        <dbReference type="Pfam" id="PF17286"/>
    </source>
</evidence>
<dbReference type="InterPro" id="IPR029063">
    <property type="entry name" value="SAM-dependent_MTases_sf"/>
</dbReference>
<dbReference type="InterPro" id="IPR025799">
    <property type="entry name" value="Arg_MeTrfase"/>
</dbReference>
<accession>A0A9R1UA94</accession>
<organism evidence="12">
    <name type="scientific">Fopius arisanus</name>
    <dbReference type="NCBI Taxonomy" id="64838"/>
    <lineage>
        <taxon>Eukaryota</taxon>
        <taxon>Metazoa</taxon>
        <taxon>Ecdysozoa</taxon>
        <taxon>Arthropoda</taxon>
        <taxon>Hexapoda</taxon>
        <taxon>Insecta</taxon>
        <taxon>Pterygota</taxon>
        <taxon>Neoptera</taxon>
        <taxon>Endopterygota</taxon>
        <taxon>Hymenoptera</taxon>
        <taxon>Apocrita</taxon>
        <taxon>Ichneumonoidea</taxon>
        <taxon>Braconidae</taxon>
        <taxon>Opiinae</taxon>
        <taxon>Fopius</taxon>
    </lineage>
</organism>
<dbReference type="Pfam" id="PF17286">
    <property type="entry name" value="PRMT5_C"/>
    <property type="match status" value="1"/>
</dbReference>
<feature type="active site" description="Proton donor/acceptor" evidence="5">
    <location>
        <position position="445"/>
    </location>
</feature>
<dbReference type="PANTHER" id="PTHR10738:SF0">
    <property type="entry name" value="PROTEIN ARGININE N-METHYLTRANSFERASE 5"/>
    <property type="match status" value="1"/>
</dbReference>
<feature type="domain" description="PRMT5 TIM barrel" evidence="9">
    <location>
        <begin position="32"/>
        <end position="273"/>
    </location>
</feature>
<evidence type="ECO:0000313" key="14">
    <source>
        <dbReference type="RefSeq" id="XP_011314084.1"/>
    </source>
</evidence>
<proteinExistence type="inferred from homology"/>
<sequence>MATPPRQLLCGLDYATVPNIDTCLRAAHDASYLFIMAPLVNPRFTQEFVSGAAKNREGPFTRPDLMLRSSDWNRLIIGKLSPTINVDSPIPHVRANSEAALHQEISFASHLSIMTVTFQLTGGLDRNMNLARIVCDKMTTASILKFLIQVPMENPLKQSLSYRTDEEISCESPWEWWNGFRNVCDTDRKLRVALVFSADLPDEAEIQRWIGEPVRALIIPTSLFLTNRKGFPVLSKAHQSVIHRFSSLNVRFIITGANRATKISLYQSYLDYLWKREYASDGPLERFCRGYEDYLQVPLQPLKDNLDSSTYEVFEGDPVKYAKYQTAIFQAIVYKMKNSKGQNSPKESCPNDGCPDTSQAFTLDQNRNLIITVVGAGRGPLVRAALQAADMAKARVRVYAVEKNPNAIVTLHALKADIFGPRVTIVACDMRDWKSTEMADILVSELLGSFGDNELSPECLDGAQNFLKDDGISIPQRYTSYIAPVQSAKLYQGLKALYDKEKPPQAHFETPHVVYLQSKYDIAPVQALFTFSHPNRDSVIDNSRYEVKTFNVQQNSVLHGFSGYFDVVLFENVKLSIVPASYSTGMVSWFPIFFPIKEPVQLKAGDEIKVHFWRRCTSKNVWYEWTLSKPIPGSIHNPNGRSSTIEL</sequence>
<comment type="similarity">
    <text evidence="4">Belongs to the class I-like SAM-binding methyltransferase superfamily.</text>
</comment>
<feature type="binding site" evidence="6">
    <location>
        <position position="311"/>
    </location>
    <ligand>
        <name>S-adenosyl-L-methionine</name>
        <dbReference type="ChEBI" id="CHEBI:59789"/>
    </ligand>
</feature>
<dbReference type="GeneID" id="105273376"/>
<dbReference type="InterPro" id="IPR035248">
    <property type="entry name" value="PRMT5_C"/>
</dbReference>
<keyword evidence="13" id="KW-1185">Reference proteome</keyword>
<feature type="site" description="Critical for specifying symmetric addition of methyl groups" evidence="7">
    <location>
        <position position="314"/>
    </location>
</feature>
<gene>
    <name evidence="12" type="primary">PRMT5_1</name>
    <name evidence="14" type="synonym">csul</name>
    <name evidence="11" type="synonym">PRMT5_0</name>
    <name evidence="12" type="ORF">g.36779</name>
    <name evidence="11" type="ORF">g.36782</name>
</gene>
<evidence type="ECO:0000259" key="9">
    <source>
        <dbReference type="Pfam" id="PF17285"/>
    </source>
</evidence>
<evidence type="ECO:0000256" key="7">
    <source>
        <dbReference type="PIRSR" id="PIRSR015894-3"/>
    </source>
</evidence>
<evidence type="ECO:0000313" key="12">
    <source>
        <dbReference type="EMBL" id="JAG79263.1"/>
    </source>
</evidence>
<evidence type="ECO:0000259" key="8">
    <source>
        <dbReference type="Pfam" id="PF05185"/>
    </source>
</evidence>
<dbReference type="CDD" id="cd02440">
    <property type="entry name" value="AdoMet_MTases"/>
    <property type="match status" value="1"/>
</dbReference>
<dbReference type="FunFam" id="2.70.160.11:FF:000003">
    <property type="entry name" value="Protein arginine N-methyltransferase 5"/>
    <property type="match status" value="1"/>
</dbReference>
<dbReference type="CTD" id="36809"/>
<dbReference type="AlphaFoldDB" id="A0A0C9RQJ5"/>
<dbReference type="PROSITE" id="PS51678">
    <property type="entry name" value="SAM_MT_PRMT"/>
    <property type="match status" value="1"/>
</dbReference>
<dbReference type="PIRSF" id="PIRSF015894">
    <property type="entry name" value="Skb1_MeTrfase"/>
    <property type="match status" value="1"/>
</dbReference>
<dbReference type="Proteomes" id="UP000694866">
    <property type="component" value="Unplaced"/>
</dbReference>
<dbReference type="SUPFAM" id="SSF53335">
    <property type="entry name" value="S-adenosyl-L-methionine-dependent methyltransferases"/>
    <property type="match status" value="1"/>
</dbReference>
<dbReference type="EMBL" id="GBYB01009496">
    <property type="protein sequence ID" value="JAG79263.1"/>
    <property type="molecule type" value="Transcribed_RNA"/>
</dbReference>
<dbReference type="Pfam" id="PF05185">
    <property type="entry name" value="PRMT5"/>
    <property type="match status" value="1"/>
</dbReference>
<keyword evidence="3 4" id="KW-0949">S-adenosyl-L-methionine</keyword>
<dbReference type="FunFam" id="3.20.20.150:FF:000008">
    <property type="entry name" value="Protein arginine N-methyltransferase 5"/>
    <property type="match status" value="1"/>
</dbReference>
<keyword evidence="1 4" id="KW-0489">Methyltransferase</keyword>
<evidence type="ECO:0000256" key="5">
    <source>
        <dbReference type="PIRSR" id="PIRSR015894-1"/>
    </source>
</evidence>
<dbReference type="OrthoDB" id="1368803at2759"/>
<evidence type="ECO:0000256" key="4">
    <source>
        <dbReference type="PIRNR" id="PIRNR015894"/>
    </source>
</evidence>
<dbReference type="Gene3D" id="3.40.50.150">
    <property type="entry name" value="Vaccinia Virus protein VP39"/>
    <property type="match status" value="1"/>
</dbReference>
<feature type="domain" description="PRMT5 arginine-N-methyltransferase" evidence="8">
    <location>
        <begin position="286"/>
        <end position="474"/>
    </location>
</feature>
<dbReference type="PANTHER" id="PTHR10738">
    <property type="entry name" value="PROTEIN ARGININE N-METHYLTRANSFERASE 5"/>
    <property type="match status" value="1"/>
</dbReference>
<dbReference type="InterPro" id="IPR007857">
    <property type="entry name" value="Arg_MeTrfase_PRMT5"/>
</dbReference>
<dbReference type="KEGG" id="fas:105273376"/>
<evidence type="ECO:0000256" key="1">
    <source>
        <dbReference type="ARBA" id="ARBA00022603"/>
    </source>
</evidence>
<dbReference type="GO" id="GO:0006355">
    <property type="term" value="P:regulation of DNA-templated transcription"/>
    <property type="evidence" value="ECO:0007669"/>
    <property type="project" value="TreeGrafter"/>
</dbReference>
<keyword evidence="2 4" id="KW-0808">Transferase</keyword>
<dbReference type="Pfam" id="PF17285">
    <property type="entry name" value="PRMT5_TIM"/>
    <property type="match status" value="1"/>
</dbReference>
<feature type="binding site" evidence="6">
    <location>
        <position position="402"/>
    </location>
    <ligand>
        <name>S-adenosyl-L-methionine</name>
        <dbReference type="ChEBI" id="CHEBI:59789"/>
    </ligand>
</feature>
<evidence type="ECO:0000256" key="6">
    <source>
        <dbReference type="PIRSR" id="PIRSR015894-2"/>
    </source>
</evidence>
<reference evidence="12" key="1">
    <citation type="submission" date="2015-01" db="EMBL/GenBank/DDBJ databases">
        <title>Transcriptome Assembly of Fopius arisanus.</title>
        <authorList>
            <person name="Geib S."/>
        </authorList>
    </citation>
    <scope>NUCLEOTIDE SEQUENCE</scope>
</reference>
<protein>
    <recommendedName>
        <fullName evidence="4">Protein arginine N-methyltransferase</fullName>
    </recommendedName>
</protein>
<accession>A0A0C9RQJ5</accession>
<evidence type="ECO:0000313" key="13">
    <source>
        <dbReference type="Proteomes" id="UP000694866"/>
    </source>
</evidence>
<dbReference type="GO" id="GO:0005829">
    <property type="term" value="C:cytosol"/>
    <property type="evidence" value="ECO:0007669"/>
    <property type="project" value="TreeGrafter"/>
</dbReference>
<dbReference type="InterPro" id="IPR035247">
    <property type="entry name" value="PRMT5_TIM"/>
</dbReference>
<feature type="active site" description="Proton donor/acceptor" evidence="5">
    <location>
        <position position="454"/>
    </location>
</feature>